<proteinExistence type="predicted"/>
<comment type="caution">
    <text evidence="2">The sequence shown here is derived from an EMBL/GenBank/DDBJ whole genome shotgun (WGS) entry which is preliminary data.</text>
</comment>
<protein>
    <submittedName>
        <fullName evidence="2">Uncharacterized protein</fullName>
    </submittedName>
</protein>
<dbReference type="Proteomes" id="UP001419268">
    <property type="component" value="Unassembled WGS sequence"/>
</dbReference>
<keyword evidence="3" id="KW-1185">Reference proteome</keyword>
<evidence type="ECO:0000313" key="2">
    <source>
        <dbReference type="EMBL" id="KAK9101142.1"/>
    </source>
</evidence>
<evidence type="ECO:0000313" key="3">
    <source>
        <dbReference type="Proteomes" id="UP001419268"/>
    </source>
</evidence>
<name>A0AAP0HX88_9MAGN</name>
<accession>A0AAP0HX88</accession>
<feature type="compositionally biased region" description="Basic and acidic residues" evidence="1">
    <location>
        <begin position="1"/>
        <end position="29"/>
    </location>
</feature>
<gene>
    <name evidence="2" type="ORF">Scep_024572</name>
</gene>
<evidence type="ECO:0000256" key="1">
    <source>
        <dbReference type="SAM" id="MobiDB-lite"/>
    </source>
</evidence>
<organism evidence="2 3">
    <name type="scientific">Stephania cephalantha</name>
    <dbReference type="NCBI Taxonomy" id="152367"/>
    <lineage>
        <taxon>Eukaryota</taxon>
        <taxon>Viridiplantae</taxon>
        <taxon>Streptophyta</taxon>
        <taxon>Embryophyta</taxon>
        <taxon>Tracheophyta</taxon>
        <taxon>Spermatophyta</taxon>
        <taxon>Magnoliopsida</taxon>
        <taxon>Ranunculales</taxon>
        <taxon>Menispermaceae</taxon>
        <taxon>Menispermoideae</taxon>
        <taxon>Cissampelideae</taxon>
        <taxon>Stephania</taxon>
    </lineage>
</organism>
<reference evidence="2 3" key="1">
    <citation type="submission" date="2024-01" db="EMBL/GenBank/DDBJ databases">
        <title>Genome assemblies of Stephania.</title>
        <authorList>
            <person name="Yang L."/>
        </authorList>
    </citation>
    <scope>NUCLEOTIDE SEQUENCE [LARGE SCALE GENOMIC DNA]</scope>
    <source>
        <strain evidence="2">JXDWG</strain>
        <tissue evidence="2">Leaf</tissue>
    </source>
</reference>
<feature type="region of interest" description="Disordered" evidence="1">
    <location>
        <begin position="1"/>
        <end position="37"/>
    </location>
</feature>
<dbReference type="EMBL" id="JBBNAG010000010">
    <property type="protein sequence ID" value="KAK9101142.1"/>
    <property type="molecule type" value="Genomic_DNA"/>
</dbReference>
<sequence>MGGAHRERVRQEREGAREKEREIERESTMKKKNARKALQTWKDNTAACSSGKTWMARRCGARTEVTRGRRHRLRQRLHREQETMVIPEAVIHEGGKEKKEKKYLDLLVMDLT</sequence>
<dbReference type="AlphaFoldDB" id="A0AAP0HX88"/>